<dbReference type="GO" id="GO:0005576">
    <property type="term" value="C:extracellular region"/>
    <property type="evidence" value="ECO:0007669"/>
    <property type="project" value="UniProtKB-SubCell"/>
</dbReference>
<dbReference type="GO" id="GO:0009421">
    <property type="term" value="C:bacterial-type flagellum filament cap"/>
    <property type="evidence" value="ECO:0007669"/>
    <property type="project" value="InterPro"/>
</dbReference>
<gene>
    <name evidence="8" type="ORF">BKA14_006737</name>
</gene>
<evidence type="ECO:0000256" key="5">
    <source>
        <dbReference type="RuleBase" id="RU362066"/>
    </source>
</evidence>
<proteinExistence type="inferred from homology"/>
<evidence type="ECO:0000313" key="8">
    <source>
        <dbReference type="EMBL" id="MBB4696589.1"/>
    </source>
</evidence>
<evidence type="ECO:0000313" key="9">
    <source>
        <dbReference type="Proteomes" id="UP000542742"/>
    </source>
</evidence>
<dbReference type="InterPro" id="IPR010809">
    <property type="entry name" value="FliD_C"/>
</dbReference>
<dbReference type="PANTHER" id="PTHR30288:SF0">
    <property type="entry name" value="FLAGELLAR HOOK-ASSOCIATED PROTEIN 2"/>
    <property type="match status" value="1"/>
</dbReference>
<comment type="similarity">
    <text evidence="1 5">Belongs to the FliD family.</text>
</comment>
<keyword evidence="8" id="KW-0966">Cell projection</keyword>
<dbReference type="Pfam" id="PF07195">
    <property type="entry name" value="FliD_C"/>
    <property type="match status" value="1"/>
</dbReference>
<comment type="function">
    <text evidence="5">Required for morphogenesis and for the elongation of the flagellar filament by facilitating polymerization of the flagellin monomers at the tip of growing filament. Forms a capping structure, which prevents flagellin subunits (transported through the central channel of the flagellum) from leaking out without polymerization at the distal end.</text>
</comment>
<sequence>MSTAVDGLVSGLSTTSMINSLMQVEAAPQNRLKTKVSTAQTAIASYQSVNAALTSLKNAADSVGQLSTWRAVKATSSSSSVTATAVTGTNGASGTTVFNVKSLAKNQITTAKVPTTGDISSGTIQITTGPLDGSTNDKVNTITLGDDKSAKGVAAAINAAGIGLKATVVTTGGATDILQISGGKTGSANAFKIDSGLDGVASPLTNVASAGNAQLDIGGGDANAANGGYSVTSDTNTFTKLMPGVSITVSKLENDVTVTSDQDVSGIASKIQALVDAANGTLGEVAKQTAYDAATKKGSPLTGDFSVRNISQSMLSKISLGLTYANPSYDKTQPTDPVTKTNLEKISISLSKLGVELDRSGQLKFDAAKFTTAYNENPSQIQAAGIEFADQMEKYAGDQSVNITSVITGRKNEIDGLNSQISNWDIRLVAKKNSLQKQYADLETSLGKLKNQSTWLAGQLSGL</sequence>
<keyword evidence="3" id="KW-0175">Coiled coil</keyword>
<keyword evidence="8" id="KW-0969">Cilium</keyword>
<evidence type="ECO:0000256" key="1">
    <source>
        <dbReference type="ARBA" id="ARBA00009764"/>
    </source>
</evidence>
<feature type="domain" description="Flagellar hook-associated protein 2 N-terminal" evidence="6">
    <location>
        <begin position="10"/>
        <end position="107"/>
    </location>
</feature>
<keyword evidence="4 5" id="KW-0975">Bacterial flagellum</keyword>
<evidence type="ECO:0000259" key="6">
    <source>
        <dbReference type="Pfam" id="PF02465"/>
    </source>
</evidence>
<keyword evidence="8" id="KW-0282">Flagellum</keyword>
<dbReference type="InterPro" id="IPR003481">
    <property type="entry name" value="FliD_N"/>
</dbReference>
<comment type="subunit">
    <text evidence="2 5">Homopentamer.</text>
</comment>
<dbReference type="Pfam" id="PF02465">
    <property type="entry name" value="FliD_N"/>
    <property type="match status" value="1"/>
</dbReference>
<comment type="subcellular location">
    <subcellularLocation>
        <location evidence="5">Secreted</location>
    </subcellularLocation>
    <subcellularLocation>
        <location evidence="5">Bacterial flagellum</location>
    </subcellularLocation>
</comment>
<dbReference type="GO" id="GO:0007155">
    <property type="term" value="P:cell adhesion"/>
    <property type="evidence" value="ECO:0007669"/>
    <property type="project" value="InterPro"/>
</dbReference>
<keyword evidence="5" id="KW-0964">Secreted</keyword>
<protein>
    <recommendedName>
        <fullName evidence="5">Flagellar hook-associated protein 2</fullName>
        <shortName evidence="5">HAP2</shortName>
    </recommendedName>
    <alternativeName>
        <fullName evidence="5">Flagellar cap protein</fullName>
    </alternativeName>
</protein>
<keyword evidence="9" id="KW-1185">Reference proteome</keyword>
<organism evidence="8 9">
    <name type="scientific">Paractinoplanes abujensis</name>
    <dbReference type="NCBI Taxonomy" id="882441"/>
    <lineage>
        <taxon>Bacteria</taxon>
        <taxon>Bacillati</taxon>
        <taxon>Actinomycetota</taxon>
        <taxon>Actinomycetes</taxon>
        <taxon>Micromonosporales</taxon>
        <taxon>Micromonosporaceae</taxon>
        <taxon>Paractinoplanes</taxon>
    </lineage>
</organism>
<name>A0A7W7CY33_9ACTN</name>
<dbReference type="AlphaFoldDB" id="A0A7W7CY33"/>
<evidence type="ECO:0000259" key="7">
    <source>
        <dbReference type="Pfam" id="PF07195"/>
    </source>
</evidence>
<evidence type="ECO:0000256" key="4">
    <source>
        <dbReference type="ARBA" id="ARBA00023143"/>
    </source>
</evidence>
<evidence type="ECO:0000256" key="3">
    <source>
        <dbReference type="ARBA" id="ARBA00023054"/>
    </source>
</evidence>
<comment type="caution">
    <text evidence="8">The sequence shown here is derived from an EMBL/GenBank/DDBJ whole genome shotgun (WGS) entry which is preliminary data.</text>
</comment>
<dbReference type="PANTHER" id="PTHR30288">
    <property type="entry name" value="FLAGELLAR CAP/ASSEMBLY PROTEIN FLID"/>
    <property type="match status" value="1"/>
</dbReference>
<evidence type="ECO:0000256" key="2">
    <source>
        <dbReference type="ARBA" id="ARBA00011255"/>
    </source>
</evidence>
<dbReference type="RefSeq" id="WP_184954809.1">
    <property type="nucleotide sequence ID" value="NZ_BOMC01000022.1"/>
</dbReference>
<dbReference type="GO" id="GO:0071973">
    <property type="term" value="P:bacterial-type flagellum-dependent cell motility"/>
    <property type="evidence" value="ECO:0007669"/>
    <property type="project" value="TreeGrafter"/>
</dbReference>
<dbReference type="EMBL" id="JACHMF010000001">
    <property type="protein sequence ID" value="MBB4696589.1"/>
    <property type="molecule type" value="Genomic_DNA"/>
</dbReference>
<dbReference type="InterPro" id="IPR040026">
    <property type="entry name" value="FliD"/>
</dbReference>
<dbReference type="Proteomes" id="UP000542742">
    <property type="component" value="Unassembled WGS sequence"/>
</dbReference>
<reference evidence="8 9" key="1">
    <citation type="submission" date="2020-08" db="EMBL/GenBank/DDBJ databases">
        <title>Sequencing the genomes of 1000 actinobacteria strains.</title>
        <authorList>
            <person name="Klenk H.-P."/>
        </authorList>
    </citation>
    <scope>NUCLEOTIDE SEQUENCE [LARGE SCALE GENOMIC DNA]</scope>
    <source>
        <strain evidence="8 9">DSM 45518</strain>
    </source>
</reference>
<feature type="domain" description="Flagellar hook-associated protein 2 C-terminal" evidence="7">
    <location>
        <begin position="225"/>
        <end position="450"/>
    </location>
</feature>
<accession>A0A7W7CY33</accession>
<dbReference type="GO" id="GO:0009424">
    <property type="term" value="C:bacterial-type flagellum hook"/>
    <property type="evidence" value="ECO:0007669"/>
    <property type="project" value="UniProtKB-UniRule"/>
</dbReference>